<organism evidence="2 3">
    <name type="scientific">Muntiacus reevesi</name>
    <name type="common">Reeves' muntjac</name>
    <name type="synonym">Cervus reevesi</name>
    <dbReference type="NCBI Taxonomy" id="9886"/>
    <lineage>
        <taxon>Eukaryota</taxon>
        <taxon>Metazoa</taxon>
        <taxon>Chordata</taxon>
        <taxon>Craniata</taxon>
        <taxon>Vertebrata</taxon>
        <taxon>Euteleostomi</taxon>
        <taxon>Mammalia</taxon>
        <taxon>Eutheria</taxon>
        <taxon>Laurasiatheria</taxon>
        <taxon>Artiodactyla</taxon>
        <taxon>Ruminantia</taxon>
        <taxon>Pecora</taxon>
        <taxon>Cervidae</taxon>
        <taxon>Muntiacinae</taxon>
        <taxon>Muntiacus</taxon>
    </lineage>
</organism>
<dbReference type="Proteomes" id="UP000326062">
    <property type="component" value="Chromosome 2"/>
</dbReference>
<dbReference type="PANTHER" id="PTHR45913">
    <property type="entry name" value="EPM2A-INTERACTING PROTEIN 1"/>
    <property type="match status" value="1"/>
</dbReference>
<evidence type="ECO:0000256" key="1">
    <source>
        <dbReference type="SAM" id="MobiDB-lite"/>
    </source>
</evidence>
<sequence length="551" mass="63967">MIAESRKAADLSPQATQDTEGIVIVKVEEEGEDDEEDHFPTERSNIELSPQFLSHSTTMNERALLSSYLVAYRVAKEKMAHTAAEKIILPACMDMVRTIFDDKSADKLRTIPLSDNTISQTMLMTRLQSGIDFAIQLDESTDTASGPTFLVYVRYVWQDDFIEDLLCCLNLSSQVTRLDVFTELEKCIVGQYKLNWRNCKGISSEGAANMTGKHSRLLEKLLETTHNNALWNHCFIHREALVSKEIPLSLMDVLKNAVKIVNFSKGSSLKGRLLEIFCSEIGETHTHLLLHTEVRWLSQGKVLSRVYELRHEIYIFLIEKQSNLANIFEDDVWVTKLAYLRRNNDIFQYLEHIREFQKMLLLWQTRLKSNHPSYYMFPTLLQHIEENIINEECLKEIKSEILIHLTSLSQTFHHYFPEEKFTSLKDNIWIKDPFAFQTPESIIDLNLVPEEENELLQLSSSFTLRNYYKTLSLSAFWIKIKEEFPLLSRKSILLLLPFTSTYLCELGFSILTRLKTKKRNRLNSARDMRVALSSCVPDWNELMNRQAHPSH</sequence>
<dbReference type="EMBL" id="VCEB01000002">
    <property type="protein sequence ID" value="KAB0384745.1"/>
    <property type="molecule type" value="Genomic_DNA"/>
</dbReference>
<protein>
    <recommendedName>
        <fullName evidence="4">HAT C-terminal dimerisation domain-containing protein</fullName>
    </recommendedName>
</protein>
<dbReference type="InterPro" id="IPR012337">
    <property type="entry name" value="RNaseH-like_sf"/>
</dbReference>
<keyword evidence="3" id="KW-1185">Reference proteome</keyword>
<comment type="caution">
    <text evidence="2">The sequence shown here is derived from an EMBL/GenBank/DDBJ whole genome shotgun (WGS) entry which is preliminary data.</text>
</comment>
<proteinExistence type="predicted"/>
<evidence type="ECO:0008006" key="4">
    <source>
        <dbReference type="Google" id="ProtNLM"/>
    </source>
</evidence>
<dbReference type="SUPFAM" id="SSF53098">
    <property type="entry name" value="Ribonuclease H-like"/>
    <property type="match status" value="1"/>
</dbReference>
<evidence type="ECO:0000313" key="2">
    <source>
        <dbReference type="EMBL" id="KAB0384745.1"/>
    </source>
</evidence>
<gene>
    <name evidence="2" type="ORF">FD755_006662</name>
</gene>
<feature type="region of interest" description="Disordered" evidence="1">
    <location>
        <begin position="1"/>
        <end position="21"/>
    </location>
</feature>
<evidence type="ECO:0000313" key="3">
    <source>
        <dbReference type="Proteomes" id="UP000326062"/>
    </source>
</evidence>
<name>A0A5J5MXJ0_MUNRE</name>
<dbReference type="AlphaFoldDB" id="A0A5J5MXJ0"/>
<accession>A0A5J5MXJ0</accession>
<reference evidence="2 3" key="1">
    <citation type="submission" date="2019-06" db="EMBL/GenBank/DDBJ databases">
        <title>Discovery of a novel chromosome fission-fusion reversal in muntjac.</title>
        <authorList>
            <person name="Mudd A.B."/>
            <person name="Bredeson J.V."/>
            <person name="Baum R."/>
            <person name="Hockemeyer D."/>
            <person name="Rokhsar D.S."/>
        </authorList>
    </citation>
    <scope>NUCLEOTIDE SEQUENCE [LARGE SCALE GENOMIC DNA]</scope>
    <source>
        <strain evidence="2">UCam_UCB_Mr</strain>
        <tissue evidence="2">Fibroblast cell line</tissue>
    </source>
</reference>
<dbReference type="PANTHER" id="PTHR45913:SF19">
    <property type="entry name" value="LOW QUALITY PROTEIN: ZINC FINGER BED DOMAIN-CONTAINING PROTEIN 5-LIKE"/>
    <property type="match status" value="1"/>
</dbReference>